<gene>
    <name evidence="2" type="ORF">DERP_010332</name>
</gene>
<organism evidence="2 3">
    <name type="scientific">Dermatophagoides pteronyssinus</name>
    <name type="common">European house dust mite</name>
    <dbReference type="NCBI Taxonomy" id="6956"/>
    <lineage>
        <taxon>Eukaryota</taxon>
        <taxon>Metazoa</taxon>
        <taxon>Ecdysozoa</taxon>
        <taxon>Arthropoda</taxon>
        <taxon>Chelicerata</taxon>
        <taxon>Arachnida</taxon>
        <taxon>Acari</taxon>
        <taxon>Acariformes</taxon>
        <taxon>Sarcoptiformes</taxon>
        <taxon>Astigmata</taxon>
        <taxon>Psoroptidia</taxon>
        <taxon>Analgoidea</taxon>
        <taxon>Pyroglyphidae</taxon>
        <taxon>Dermatophagoidinae</taxon>
        <taxon>Dermatophagoides</taxon>
    </lineage>
</organism>
<evidence type="ECO:0000313" key="3">
    <source>
        <dbReference type="Proteomes" id="UP000887458"/>
    </source>
</evidence>
<evidence type="ECO:0000256" key="1">
    <source>
        <dbReference type="SAM" id="MobiDB-lite"/>
    </source>
</evidence>
<keyword evidence="3" id="KW-1185">Reference proteome</keyword>
<name>A0ABQ8IYT7_DERPT</name>
<sequence length="64" mass="7940">MNRCGVSQSIPEITDDDDDDDEKYLEHTQYMYLIRRRKNKISCRFRDLVILMNRCRRRLRHLTH</sequence>
<reference evidence="2 3" key="1">
    <citation type="journal article" date="2018" name="J. Allergy Clin. Immunol.">
        <title>High-quality assembly of Dermatophagoides pteronyssinus genome and transcriptome reveals a wide range of novel allergens.</title>
        <authorList>
            <person name="Liu X.Y."/>
            <person name="Yang K.Y."/>
            <person name="Wang M.Q."/>
            <person name="Kwok J.S."/>
            <person name="Zeng X."/>
            <person name="Yang Z."/>
            <person name="Xiao X.J."/>
            <person name="Lau C.P."/>
            <person name="Li Y."/>
            <person name="Huang Z.M."/>
            <person name="Ba J.G."/>
            <person name="Yim A.K."/>
            <person name="Ouyang C.Y."/>
            <person name="Ngai S.M."/>
            <person name="Chan T.F."/>
            <person name="Leung E.L."/>
            <person name="Liu L."/>
            <person name="Liu Z.G."/>
            <person name="Tsui S.K."/>
        </authorList>
    </citation>
    <scope>NUCLEOTIDE SEQUENCE [LARGE SCALE GENOMIC DNA]</scope>
    <source>
        <strain evidence="2">Derp</strain>
    </source>
</reference>
<feature type="compositionally biased region" description="Polar residues" evidence="1">
    <location>
        <begin position="1"/>
        <end position="11"/>
    </location>
</feature>
<protein>
    <submittedName>
        <fullName evidence="2">Uncharacterized protein</fullName>
    </submittedName>
</protein>
<dbReference type="Proteomes" id="UP000887458">
    <property type="component" value="Unassembled WGS sequence"/>
</dbReference>
<feature type="region of interest" description="Disordered" evidence="1">
    <location>
        <begin position="1"/>
        <end position="21"/>
    </location>
</feature>
<comment type="caution">
    <text evidence="2">The sequence shown here is derived from an EMBL/GenBank/DDBJ whole genome shotgun (WGS) entry which is preliminary data.</text>
</comment>
<reference evidence="2 3" key="2">
    <citation type="journal article" date="2022" name="Mol. Biol. Evol.">
        <title>Comparative Genomics Reveals Insights into the Divergent Evolution of Astigmatic Mites and Household Pest Adaptations.</title>
        <authorList>
            <person name="Xiong Q."/>
            <person name="Wan A.T."/>
            <person name="Liu X."/>
            <person name="Fung C.S."/>
            <person name="Xiao X."/>
            <person name="Malainual N."/>
            <person name="Hou J."/>
            <person name="Wang L."/>
            <person name="Wang M."/>
            <person name="Yang K.Y."/>
            <person name="Cui Y."/>
            <person name="Leung E.L."/>
            <person name="Nong W."/>
            <person name="Shin S.K."/>
            <person name="Au S.W."/>
            <person name="Jeong K.Y."/>
            <person name="Chew F.T."/>
            <person name="Hui J.H."/>
            <person name="Leung T.F."/>
            <person name="Tungtrongchitr A."/>
            <person name="Zhong N."/>
            <person name="Liu Z."/>
            <person name="Tsui S.K."/>
        </authorList>
    </citation>
    <scope>NUCLEOTIDE SEQUENCE [LARGE SCALE GENOMIC DNA]</scope>
    <source>
        <strain evidence="2">Derp</strain>
    </source>
</reference>
<accession>A0ABQ8IYT7</accession>
<proteinExistence type="predicted"/>
<evidence type="ECO:0000313" key="2">
    <source>
        <dbReference type="EMBL" id="KAH9415476.1"/>
    </source>
</evidence>
<dbReference type="EMBL" id="NJHN03000096">
    <property type="protein sequence ID" value="KAH9415476.1"/>
    <property type="molecule type" value="Genomic_DNA"/>
</dbReference>